<evidence type="ECO:0000313" key="2">
    <source>
        <dbReference type="Proteomes" id="UP001465976"/>
    </source>
</evidence>
<protein>
    <submittedName>
        <fullName evidence="1">Uncharacterized protein</fullName>
    </submittedName>
</protein>
<organism evidence="1 2">
    <name type="scientific">Marasmius crinis-equi</name>
    <dbReference type="NCBI Taxonomy" id="585013"/>
    <lineage>
        <taxon>Eukaryota</taxon>
        <taxon>Fungi</taxon>
        <taxon>Dikarya</taxon>
        <taxon>Basidiomycota</taxon>
        <taxon>Agaricomycotina</taxon>
        <taxon>Agaricomycetes</taxon>
        <taxon>Agaricomycetidae</taxon>
        <taxon>Agaricales</taxon>
        <taxon>Marasmiineae</taxon>
        <taxon>Marasmiaceae</taxon>
        <taxon>Marasmius</taxon>
    </lineage>
</organism>
<dbReference type="InterPro" id="IPR038213">
    <property type="entry name" value="IFI6/IFI27-like_sf"/>
</dbReference>
<dbReference type="Gene3D" id="6.10.110.10">
    <property type="match status" value="1"/>
</dbReference>
<dbReference type="EMBL" id="JBAHYK010002629">
    <property type="protein sequence ID" value="KAL0564684.1"/>
    <property type="molecule type" value="Genomic_DNA"/>
</dbReference>
<dbReference type="Proteomes" id="UP001465976">
    <property type="component" value="Unassembled WGS sequence"/>
</dbReference>
<accession>A0ABR3EP81</accession>
<sequence length="110" mass="10328">MANPARIAGGGLIAGGSTVLLPNAGIAALNTVGFTSAGVAANSLAAGIQSLVYGGATTGLFSVCQSIAATAVAASPVGIVLATGAVVVGAALVATQSRGEGDGQDEDEEE</sequence>
<reference evidence="1 2" key="1">
    <citation type="submission" date="2024-02" db="EMBL/GenBank/DDBJ databases">
        <title>A draft genome for the cacao thread blight pathogen Marasmius crinis-equi.</title>
        <authorList>
            <person name="Cohen S.P."/>
            <person name="Baruah I.K."/>
            <person name="Amoako-Attah I."/>
            <person name="Bukari Y."/>
            <person name="Meinhardt L.W."/>
            <person name="Bailey B.A."/>
        </authorList>
    </citation>
    <scope>NUCLEOTIDE SEQUENCE [LARGE SCALE GENOMIC DNA]</scope>
    <source>
        <strain evidence="1 2">GH-76</strain>
    </source>
</reference>
<keyword evidence="2" id="KW-1185">Reference proteome</keyword>
<comment type="caution">
    <text evidence="1">The sequence shown here is derived from an EMBL/GenBank/DDBJ whole genome shotgun (WGS) entry which is preliminary data.</text>
</comment>
<name>A0ABR3EP81_9AGAR</name>
<gene>
    <name evidence="1" type="ORF">V5O48_017357</name>
</gene>
<evidence type="ECO:0000313" key="1">
    <source>
        <dbReference type="EMBL" id="KAL0564684.1"/>
    </source>
</evidence>
<proteinExistence type="predicted"/>